<organism evidence="2 4">
    <name type="scientific">Limulus polyphemus</name>
    <name type="common">Atlantic horseshoe crab</name>
    <dbReference type="NCBI Taxonomy" id="6850"/>
    <lineage>
        <taxon>Eukaryota</taxon>
        <taxon>Metazoa</taxon>
        <taxon>Ecdysozoa</taxon>
        <taxon>Arthropoda</taxon>
        <taxon>Chelicerata</taxon>
        <taxon>Merostomata</taxon>
        <taxon>Xiphosura</taxon>
        <taxon>Limulidae</taxon>
        <taxon>Limulus</taxon>
    </lineage>
</organism>
<dbReference type="RefSeq" id="XP_013791004.1">
    <property type="nucleotide sequence ID" value="XM_013935550.2"/>
</dbReference>
<dbReference type="PANTHER" id="PTHR39074:SF1">
    <property type="entry name" value="AGAP007547-PA"/>
    <property type="match status" value="1"/>
</dbReference>
<dbReference type="Proteomes" id="UP000694941">
    <property type="component" value="Unplaced"/>
</dbReference>
<feature type="transmembrane region" description="Helical" evidence="1">
    <location>
        <begin position="180"/>
        <end position="197"/>
    </location>
</feature>
<sequence length="299" mass="34603">MMASLPIHGANHPKVFPVHPVKISFPMLATLNVITWLRNHRFHILCFTGGILMPIVLPLFHLGIFYKLWEIYAVKVDRNSCSCSCWDTVFKANYETGVSGYKHVYFNTNMNTLKIWTVTCIATIALYETTKRTIFLVCQKQIRFSMLILMVSIIYSHYYSWWSYFNYWNDDFYKQWNHQLFFSITEVASTIIVVYLLDSNVPVSPRKLLFIIDIAILHILASGFDQFVSNVLKAEGGLHQILRDLGLMLPDVLHVVLPLGELVRYARRLGIPPLHSVTTPDFIGSVLFVLFMWMLCLNL</sequence>
<feature type="transmembrane region" description="Helical" evidence="1">
    <location>
        <begin position="20"/>
        <end position="37"/>
    </location>
</feature>
<protein>
    <submittedName>
        <fullName evidence="3 4">Uncharacterized protein LOC106474854</fullName>
    </submittedName>
</protein>
<evidence type="ECO:0000256" key="1">
    <source>
        <dbReference type="SAM" id="Phobius"/>
    </source>
</evidence>
<accession>A0ABM1BYC6</accession>
<dbReference type="PANTHER" id="PTHR39074">
    <property type="entry name" value="AGAP007547-PA"/>
    <property type="match status" value="1"/>
</dbReference>
<keyword evidence="1" id="KW-1133">Transmembrane helix</keyword>
<keyword evidence="2" id="KW-1185">Reference proteome</keyword>
<name>A0ABM1BYC6_LIMPO</name>
<feature type="transmembrane region" description="Helical" evidence="1">
    <location>
        <begin position="44"/>
        <end position="66"/>
    </location>
</feature>
<feature type="transmembrane region" description="Helical" evidence="1">
    <location>
        <begin position="113"/>
        <end position="130"/>
    </location>
</feature>
<dbReference type="GeneID" id="106474854"/>
<dbReference type="RefSeq" id="XP_013791005.1">
    <property type="nucleotide sequence ID" value="XM_013935551.2"/>
</dbReference>
<feature type="transmembrane region" description="Helical" evidence="1">
    <location>
        <begin position="142"/>
        <end position="160"/>
    </location>
</feature>
<reference evidence="3 4" key="1">
    <citation type="submission" date="2025-05" db="UniProtKB">
        <authorList>
            <consortium name="RefSeq"/>
        </authorList>
    </citation>
    <scope>IDENTIFICATION</scope>
    <source>
        <tissue evidence="3 4">Muscle</tissue>
    </source>
</reference>
<feature type="transmembrane region" description="Helical" evidence="1">
    <location>
        <begin position="282"/>
        <end position="298"/>
    </location>
</feature>
<evidence type="ECO:0000313" key="3">
    <source>
        <dbReference type="RefSeq" id="XP_013791004.1"/>
    </source>
</evidence>
<gene>
    <name evidence="3 4" type="primary">LOC106474854</name>
</gene>
<keyword evidence="1" id="KW-0812">Transmembrane</keyword>
<evidence type="ECO:0000313" key="4">
    <source>
        <dbReference type="RefSeq" id="XP_013791005.1"/>
    </source>
</evidence>
<keyword evidence="1" id="KW-0472">Membrane</keyword>
<evidence type="ECO:0000313" key="2">
    <source>
        <dbReference type="Proteomes" id="UP000694941"/>
    </source>
</evidence>
<proteinExistence type="predicted"/>